<accession>A0AAQ3LF65</accession>
<dbReference type="EMBL" id="CP136920">
    <property type="protein sequence ID" value="WOO43582.1"/>
    <property type="molecule type" value="Genomic_DNA"/>
</dbReference>
<dbReference type="CDD" id="cd07377">
    <property type="entry name" value="WHTH_GntR"/>
    <property type="match status" value="1"/>
</dbReference>
<dbReference type="Pfam" id="PF13377">
    <property type="entry name" value="Peripla_BP_3"/>
    <property type="match status" value="1"/>
</dbReference>
<keyword evidence="1" id="KW-0805">Transcription regulation</keyword>
<dbReference type="RefSeq" id="WP_317836143.1">
    <property type="nucleotide sequence ID" value="NZ_CP136920.1"/>
</dbReference>
<dbReference type="InterPro" id="IPR000524">
    <property type="entry name" value="Tscrpt_reg_HTH_GntR"/>
</dbReference>
<protein>
    <submittedName>
        <fullName evidence="5">Substrate-binding domain-containing protein</fullName>
    </submittedName>
</protein>
<evidence type="ECO:0000256" key="1">
    <source>
        <dbReference type="ARBA" id="ARBA00023015"/>
    </source>
</evidence>
<dbReference type="SUPFAM" id="SSF46785">
    <property type="entry name" value="Winged helix' DNA-binding domain"/>
    <property type="match status" value="1"/>
</dbReference>
<gene>
    <name evidence="5" type="ORF">RZN69_10830</name>
</gene>
<evidence type="ECO:0000313" key="5">
    <source>
        <dbReference type="EMBL" id="WOO43582.1"/>
    </source>
</evidence>
<dbReference type="GO" id="GO:0000976">
    <property type="term" value="F:transcription cis-regulatory region binding"/>
    <property type="evidence" value="ECO:0007669"/>
    <property type="project" value="TreeGrafter"/>
</dbReference>
<proteinExistence type="predicted"/>
<dbReference type="SMART" id="SM00345">
    <property type="entry name" value="HTH_GNTR"/>
    <property type="match status" value="1"/>
</dbReference>
<evidence type="ECO:0000256" key="3">
    <source>
        <dbReference type="ARBA" id="ARBA00023163"/>
    </source>
</evidence>
<dbReference type="InterPro" id="IPR036388">
    <property type="entry name" value="WH-like_DNA-bd_sf"/>
</dbReference>
<dbReference type="GO" id="GO:0003700">
    <property type="term" value="F:DNA-binding transcription factor activity"/>
    <property type="evidence" value="ECO:0007669"/>
    <property type="project" value="InterPro"/>
</dbReference>
<name>A0AAQ3LF65_9BACT</name>
<dbReference type="Pfam" id="PF00392">
    <property type="entry name" value="GntR"/>
    <property type="match status" value="1"/>
</dbReference>
<evidence type="ECO:0000313" key="6">
    <source>
        <dbReference type="Proteomes" id="UP001304300"/>
    </source>
</evidence>
<keyword evidence="3" id="KW-0804">Transcription</keyword>
<keyword evidence="6" id="KW-1185">Reference proteome</keyword>
<keyword evidence="2" id="KW-0238">DNA-binding</keyword>
<reference evidence="5 6" key="1">
    <citation type="submission" date="2023-10" db="EMBL/GenBank/DDBJ databases">
        <title>Rubellicoccus peritrichatus gen. nov., sp. nov., isolated from an algae of coral reef tank.</title>
        <authorList>
            <person name="Luo J."/>
        </authorList>
    </citation>
    <scope>NUCLEOTIDE SEQUENCE [LARGE SCALE GENOMIC DNA]</scope>
    <source>
        <strain evidence="5 6">CR14</strain>
    </source>
</reference>
<dbReference type="KEGG" id="puo:RZN69_10830"/>
<dbReference type="PROSITE" id="PS50949">
    <property type="entry name" value="HTH_GNTR"/>
    <property type="match status" value="1"/>
</dbReference>
<dbReference type="Gene3D" id="1.10.10.10">
    <property type="entry name" value="Winged helix-like DNA-binding domain superfamily/Winged helix DNA-binding domain"/>
    <property type="match status" value="1"/>
</dbReference>
<organism evidence="5 6">
    <name type="scientific">Rubellicoccus peritrichatus</name>
    <dbReference type="NCBI Taxonomy" id="3080537"/>
    <lineage>
        <taxon>Bacteria</taxon>
        <taxon>Pseudomonadati</taxon>
        <taxon>Verrucomicrobiota</taxon>
        <taxon>Opitutia</taxon>
        <taxon>Puniceicoccales</taxon>
        <taxon>Cerasicoccaceae</taxon>
        <taxon>Rubellicoccus</taxon>
    </lineage>
</organism>
<dbReference type="PANTHER" id="PTHR30146">
    <property type="entry name" value="LACI-RELATED TRANSCRIPTIONAL REPRESSOR"/>
    <property type="match status" value="1"/>
</dbReference>
<evidence type="ECO:0000256" key="2">
    <source>
        <dbReference type="ARBA" id="ARBA00023125"/>
    </source>
</evidence>
<dbReference type="Proteomes" id="UP001304300">
    <property type="component" value="Chromosome"/>
</dbReference>
<dbReference type="PANTHER" id="PTHR30146:SF109">
    <property type="entry name" value="HTH-TYPE TRANSCRIPTIONAL REGULATOR GALS"/>
    <property type="match status" value="1"/>
</dbReference>
<dbReference type="Gene3D" id="3.40.50.2300">
    <property type="match status" value="1"/>
</dbReference>
<dbReference type="SUPFAM" id="SSF53822">
    <property type="entry name" value="Periplasmic binding protein-like I"/>
    <property type="match status" value="1"/>
</dbReference>
<sequence>MKTSSKQTLSHQIVENKLRKILAKGNLKPHSSFLSEVEMSERFGVNVATARKAVDRLVQDGLLYKLHRKGTFVAPPARNRLFIVAMTNPNYSCIGKLTPVADRYPNLHWQELVIDTLRSNLKDLKLVFPNLEGALFVRDFPKCVDVMQGFSEKAIPTFFYGSDTHEPLLGNTHALLYREEDIVNMALNHLKEQGVKRIDCMGSSGWAASRARMEFYQKWVKANGYPMESEMIFDTMHQPSGDTMARYSLLKKRFASKSYKSDGFFVTGNELPVVIQAALAAGLRVPEDLKVVGIEDDEDMALTLFPRPTAVRIPFTEDIQTGFKLLSDLRGKQPKEPIMQWSQPYLIKRQST</sequence>
<evidence type="ECO:0000259" key="4">
    <source>
        <dbReference type="PROSITE" id="PS50949"/>
    </source>
</evidence>
<dbReference type="InterPro" id="IPR028082">
    <property type="entry name" value="Peripla_BP_I"/>
</dbReference>
<dbReference type="InterPro" id="IPR046335">
    <property type="entry name" value="LacI/GalR-like_sensor"/>
</dbReference>
<dbReference type="InterPro" id="IPR036390">
    <property type="entry name" value="WH_DNA-bd_sf"/>
</dbReference>
<feature type="domain" description="HTH gntR-type" evidence="4">
    <location>
        <begin position="8"/>
        <end position="76"/>
    </location>
</feature>
<dbReference type="AlphaFoldDB" id="A0AAQ3LF65"/>